<dbReference type="Gene3D" id="1.10.132.100">
    <property type="match status" value="1"/>
</dbReference>
<accession>A0A1G6N986</accession>
<evidence type="ECO:0000313" key="1">
    <source>
        <dbReference type="EMBL" id="SDC64363.1"/>
    </source>
</evidence>
<dbReference type="Pfam" id="PF09481">
    <property type="entry name" value="CRISPR_Cse1"/>
    <property type="match status" value="1"/>
</dbReference>
<dbReference type="CDD" id="cd09729">
    <property type="entry name" value="Cse1_I-E"/>
    <property type="match status" value="1"/>
</dbReference>
<reference evidence="2" key="1">
    <citation type="submission" date="2016-10" db="EMBL/GenBank/DDBJ databases">
        <authorList>
            <person name="Varghese N."/>
            <person name="Submissions S."/>
        </authorList>
    </citation>
    <scope>NUCLEOTIDE SEQUENCE [LARGE SCALE GENOMIC DNA]</scope>
    <source>
        <strain evidence="2">IBRC-M 10403</strain>
    </source>
</reference>
<gene>
    <name evidence="1" type="ORF">SAMN05216174_103253</name>
</gene>
<dbReference type="InterPro" id="IPR013381">
    <property type="entry name" value="CRISPR-assoc_prot_Cse1"/>
</dbReference>
<proteinExistence type="predicted"/>
<dbReference type="STRING" id="1271860.SAMN05216174_103253"/>
<protein>
    <submittedName>
        <fullName evidence="1">CRISPR-associated protein, Cse1 family</fullName>
    </submittedName>
</protein>
<dbReference type="OrthoDB" id="3187690at2"/>
<organism evidence="1 2">
    <name type="scientific">Actinokineospora iranica</name>
    <dbReference type="NCBI Taxonomy" id="1271860"/>
    <lineage>
        <taxon>Bacteria</taxon>
        <taxon>Bacillati</taxon>
        <taxon>Actinomycetota</taxon>
        <taxon>Actinomycetes</taxon>
        <taxon>Pseudonocardiales</taxon>
        <taxon>Pseudonocardiaceae</taxon>
        <taxon>Actinokineospora</taxon>
    </lineage>
</organism>
<keyword evidence="2" id="KW-1185">Reference proteome</keyword>
<dbReference type="NCBIfam" id="TIGR02547">
    <property type="entry name" value="casA_cse1"/>
    <property type="match status" value="1"/>
</dbReference>
<dbReference type="AlphaFoldDB" id="A0A1G6N986"/>
<dbReference type="RefSeq" id="WP_091449523.1">
    <property type="nucleotide sequence ID" value="NZ_FMZZ01000003.1"/>
</dbReference>
<sequence length="540" mass="59012">MTESDPHSFDLIDQPWLLVRRLDGSVTELSLLETFRQSGDLAGLVGEVPTQVFALTRILLAVVHDVTEGPRDLDEWSELWSADELPVEDIAAYLDRCRDRFDLFHPRTPFLQVAGLRTAKGEVSGLDKIIADIPNGKPFFSTRLGSDQALTFAEAARWVVHCHAFDPSGIKSGAVGDDRVKGGKGYPIGTGWSGYLGGVLPEGANLRETLLLNLIARDFDLTAADACVDRPAWRRAPVTAGVEDPDGRAPTGPVDLFTWQSRRIRLVPQGDKVVGVLVCNGDRVMPQNKFRFEPHSAWRRSQAQEKKLREPTVYMPLEHDPERAIWRGLQALLPQAAAVGQSSEASARLAPGVLKWLALLGDDVIGPDFPIRLRTIGMTYGSQSSTTAEIIDDALSIQSILLSQSAAELRGKVLSCVEAAENGAKALGSLAANLTAASGGDPAGSRERAKESAYAELDGPFRDWVSRLGPNSDAIEQQVLWHRLAGQVVRGLGQDLLDRASPSSWTGRVVKNRLVTSSHADIWFHRELREAFRLAYPDIT</sequence>
<name>A0A1G6N986_9PSEU</name>
<dbReference type="Proteomes" id="UP000199501">
    <property type="component" value="Unassembled WGS sequence"/>
</dbReference>
<evidence type="ECO:0000313" key="2">
    <source>
        <dbReference type="Proteomes" id="UP000199501"/>
    </source>
</evidence>
<dbReference type="EMBL" id="FMZZ01000003">
    <property type="protein sequence ID" value="SDC64363.1"/>
    <property type="molecule type" value="Genomic_DNA"/>
</dbReference>